<reference evidence="2 3" key="1">
    <citation type="submission" date="2022-06" db="EMBL/GenBank/DDBJ databases">
        <title>Haloarcula sp. a new haloarchaeum isolate from saline soil.</title>
        <authorList>
            <person name="Strakova D."/>
            <person name="Galisteo C."/>
            <person name="Sanchez-Porro C."/>
            <person name="Ventosa A."/>
        </authorList>
    </citation>
    <scope>NUCLEOTIDE SEQUENCE [LARGE SCALE GENOMIC DNA]</scope>
    <source>
        <strain evidence="2 3">S1CR25-12</strain>
    </source>
</reference>
<accession>A0ABU2FFI7</accession>
<keyword evidence="3" id="KW-1185">Reference proteome</keyword>
<comment type="caution">
    <text evidence="2">The sequence shown here is derived from an EMBL/GenBank/DDBJ whole genome shotgun (WGS) entry which is preliminary data.</text>
</comment>
<dbReference type="RefSeq" id="WP_310920816.1">
    <property type="nucleotide sequence ID" value="NZ_JAMQON010000005.1"/>
</dbReference>
<evidence type="ECO:0000313" key="2">
    <source>
        <dbReference type="EMBL" id="MDS0261027.1"/>
    </source>
</evidence>
<dbReference type="EMBL" id="JAMQON010000005">
    <property type="protein sequence ID" value="MDS0261027.1"/>
    <property type="molecule type" value="Genomic_DNA"/>
</dbReference>
<organism evidence="2 3">
    <name type="scientific">Haloarcula saliterrae</name>
    <dbReference type="NCBI Taxonomy" id="2950534"/>
    <lineage>
        <taxon>Archaea</taxon>
        <taxon>Methanobacteriati</taxon>
        <taxon>Methanobacteriota</taxon>
        <taxon>Stenosarchaea group</taxon>
        <taxon>Halobacteria</taxon>
        <taxon>Halobacteriales</taxon>
        <taxon>Haloarculaceae</taxon>
        <taxon>Haloarcula</taxon>
    </lineage>
</organism>
<name>A0ABU2FFI7_9EURY</name>
<protein>
    <submittedName>
        <fullName evidence="2">Uncharacterized protein</fullName>
    </submittedName>
</protein>
<gene>
    <name evidence="2" type="ORF">NDI56_16630</name>
</gene>
<proteinExistence type="predicted"/>
<evidence type="ECO:0000313" key="3">
    <source>
        <dbReference type="Proteomes" id="UP001259659"/>
    </source>
</evidence>
<sequence length="183" mass="20053">MNENDSGSLGEPDLSDPFAALEPGDYGTDVCVRRDDIAAEFHNEDIELVRAYVDEHQDLRRVSDDSFVRNVVVDAPDDAAFIKRMLVDIPSDATEDTLMASALFHGAIPSSFVRLDGPSGKNVVTRIMTLDIETNKIDMLVSLGKAVQNQEGIDIAMIESALDNLAGLEDVEGIEQYIQQNLL</sequence>
<evidence type="ECO:0000256" key="1">
    <source>
        <dbReference type="SAM" id="MobiDB-lite"/>
    </source>
</evidence>
<dbReference type="Proteomes" id="UP001259659">
    <property type="component" value="Unassembled WGS sequence"/>
</dbReference>
<feature type="region of interest" description="Disordered" evidence="1">
    <location>
        <begin position="1"/>
        <end position="20"/>
    </location>
</feature>